<sequence>MIRFYGVTKVYPNGVKALDNVNLHIRKGEFLFLVGPSGAGKSTLTKLIFREELPTRGQVLFNGRNVARLRSREIPYLRRKIGMVFQDFRLLPQKTVYENVAFALEVTGASSREIKRRVPEVLKLVGLEGKANVLPAHLSGGEQQRVGIARAIVNNPVLLIADEPTGNLDPETSWGLMELFQEINNAGTTILMVTHARDIVDAMKKRVVALESGRIVRDEECGGYRHED</sequence>
<dbReference type="GO" id="GO:0022857">
    <property type="term" value="F:transmembrane transporter activity"/>
    <property type="evidence" value="ECO:0007669"/>
    <property type="project" value="TreeGrafter"/>
</dbReference>
<comment type="similarity">
    <text evidence="1 9">Belongs to the ABC transporter superfamily.</text>
</comment>
<evidence type="ECO:0000256" key="2">
    <source>
        <dbReference type="ARBA" id="ARBA00020019"/>
    </source>
</evidence>
<reference evidence="12" key="1">
    <citation type="submission" date="2016-11" db="EMBL/GenBank/DDBJ databases">
        <authorList>
            <person name="Varghese N."/>
            <person name="Submissions S."/>
        </authorList>
    </citation>
    <scope>NUCLEOTIDE SEQUENCE [LARGE SCALE GENOMIC DNA]</scope>
    <source>
        <strain evidence="12">DSM 16057</strain>
    </source>
</reference>
<protein>
    <recommendedName>
        <fullName evidence="2 9">Cell division ATP-binding protein FtsE</fullName>
    </recommendedName>
</protein>
<dbReference type="InterPro" id="IPR005286">
    <property type="entry name" value="Cell_div_FtsE"/>
</dbReference>
<dbReference type="EMBL" id="FQZM01000006">
    <property type="protein sequence ID" value="SHI55060.1"/>
    <property type="molecule type" value="Genomic_DNA"/>
</dbReference>
<evidence type="ECO:0000313" key="11">
    <source>
        <dbReference type="EMBL" id="SHI55060.1"/>
    </source>
</evidence>
<keyword evidence="4 9" id="KW-0132">Cell division</keyword>
<dbReference type="InterPro" id="IPR027417">
    <property type="entry name" value="P-loop_NTPase"/>
</dbReference>
<dbReference type="RefSeq" id="WP_072867291.1">
    <property type="nucleotide sequence ID" value="NZ_FQZM01000006.1"/>
</dbReference>
<evidence type="ECO:0000256" key="5">
    <source>
        <dbReference type="ARBA" id="ARBA00022741"/>
    </source>
</evidence>
<evidence type="ECO:0000259" key="10">
    <source>
        <dbReference type="PROSITE" id="PS50893"/>
    </source>
</evidence>
<gene>
    <name evidence="9" type="primary">ftsE</name>
    <name evidence="11" type="ORF">SAMN02745219_00567</name>
</gene>
<dbReference type="Pfam" id="PF00005">
    <property type="entry name" value="ABC_tran"/>
    <property type="match status" value="1"/>
</dbReference>
<dbReference type="GO" id="GO:0005886">
    <property type="term" value="C:plasma membrane"/>
    <property type="evidence" value="ECO:0007669"/>
    <property type="project" value="UniProtKB-SubCell"/>
</dbReference>
<dbReference type="Gene3D" id="3.40.50.300">
    <property type="entry name" value="P-loop containing nucleotide triphosphate hydrolases"/>
    <property type="match status" value="1"/>
</dbReference>
<accession>A0A1M6C234</accession>
<evidence type="ECO:0000256" key="9">
    <source>
        <dbReference type="RuleBase" id="RU365094"/>
    </source>
</evidence>
<evidence type="ECO:0000256" key="1">
    <source>
        <dbReference type="ARBA" id="ARBA00005417"/>
    </source>
</evidence>
<dbReference type="PROSITE" id="PS00211">
    <property type="entry name" value="ABC_TRANSPORTER_1"/>
    <property type="match status" value="1"/>
</dbReference>
<comment type="subunit">
    <text evidence="9">Homodimer. Forms a membrane-associated complex with FtsX.</text>
</comment>
<feature type="domain" description="ABC transporter" evidence="10">
    <location>
        <begin position="2"/>
        <end position="228"/>
    </location>
</feature>
<organism evidence="11 12">
    <name type="scientific">Desulfofundulus thermosubterraneus DSM 16057</name>
    <dbReference type="NCBI Taxonomy" id="1121432"/>
    <lineage>
        <taxon>Bacteria</taxon>
        <taxon>Bacillati</taxon>
        <taxon>Bacillota</taxon>
        <taxon>Clostridia</taxon>
        <taxon>Eubacteriales</taxon>
        <taxon>Peptococcaceae</taxon>
        <taxon>Desulfofundulus</taxon>
    </lineage>
</organism>
<keyword evidence="12" id="KW-1185">Reference proteome</keyword>
<evidence type="ECO:0000256" key="3">
    <source>
        <dbReference type="ARBA" id="ARBA00022475"/>
    </source>
</evidence>
<evidence type="ECO:0000256" key="7">
    <source>
        <dbReference type="ARBA" id="ARBA00023136"/>
    </source>
</evidence>
<evidence type="ECO:0000256" key="8">
    <source>
        <dbReference type="ARBA" id="ARBA00023306"/>
    </source>
</evidence>
<comment type="subcellular location">
    <subcellularLocation>
        <location evidence="9">Cell membrane</location>
        <topology evidence="9">Peripheral membrane protein</topology>
        <orientation evidence="9">Cytoplasmic side</orientation>
    </subcellularLocation>
</comment>
<dbReference type="InterPro" id="IPR017871">
    <property type="entry name" value="ABC_transporter-like_CS"/>
</dbReference>
<dbReference type="Proteomes" id="UP000184529">
    <property type="component" value="Unassembled WGS sequence"/>
</dbReference>
<evidence type="ECO:0000256" key="4">
    <source>
        <dbReference type="ARBA" id="ARBA00022618"/>
    </source>
</evidence>
<dbReference type="STRING" id="1121432.SAMN02745219_00567"/>
<dbReference type="InterPro" id="IPR003439">
    <property type="entry name" value="ABC_transporter-like_ATP-bd"/>
</dbReference>
<evidence type="ECO:0000256" key="6">
    <source>
        <dbReference type="ARBA" id="ARBA00022840"/>
    </source>
</evidence>
<dbReference type="AlphaFoldDB" id="A0A1M6C234"/>
<comment type="function">
    <text evidence="9">Part of the ABC transporter FtsEX involved in cellular division.</text>
</comment>
<name>A0A1M6C234_9FIRM</name>
<keyword evidence="6 9" id="KW-0067">ATP-binding</keyword>
<evidence type="ECO:0000313" key="12">
    <source>
        <dbReference type="Proteomes" id="UP000184529"/>
    </source>
</evidence>
<keyword evidence="8 9" id="KW-0131">Cell cycle</keyword>
<dbReference type="FunFam" id="3.40.50.300:FF:000056">
    <property type="entry name" value="Cell division ATP-binding protein FtsE"/>
    <property type="match status" value="1"/>
</dbReference>
<dbReference type="GO" id="GO:0005524">
    <property type="term" value="F:ATP binding"/>
    <property type="evidence" value="ECO:0007669"/>
    <property type="project" value="UniProtKB-UniRule"/>
</dbReference>
<keyword evidence="3 9" id="KW-1003">Cell membrane</keyword>
<dbReference type="GO" id="GO:0051301">
    <property type="term" value="P:cell division"/>
    <property type="evidence" value="ECO:0007669"/>
    <property type="project" value="UniProtKB-UniRule"/>
</dbReference>
<dbReference type="InterPro" id="IPR015854">
    <property type="entry name" value="ABC_transpr_LolD-like"/>
</dbReference>
<dbReference type="NCBIfam" id="TIGR02673">
    <property type="entry name" value="FtsE"/>
    <property type="match status" value="1"/>
</dbReference>
<dbReference type="PANTHER" id="PTHR24220:SF470">
    <property type="entry name" value="CELL DIVISION ATP-BINDING PROTEIN FTSE"/>
    <property type="match status" value="1"/>
</dbReference>
<keyword evidence="5 9" id="KW-0547">Nucleotide-binding</keyword>
<dbReference type="PROSITE" id="PS50893">
    <property type="entry name" value="ABC_TRANSPORTER_2"/>
    <property type="match status" value="1"/>
</dbReference>
<dbReference type="SMART" id="SM00382">
    <property type="entry name" value="AAA"/>
    <property type="match status" value="1"/>
</dbReference>
<dbReference type="SUPFAM" id="SSF52540">
    <property type="entry name" value="P-loop containing nucleoside triphosphate hydrolases"/>
    <property type="match status" value="1"/>
</dbReference>
<dbReference type="OrthoDB" id="9810992at2"/>
<keyword evidence="7 9" id="KW-0472">Membrane</keyword>
<dbReference type="InterPro" id="IPR003593">
    <property type="entry name" value="AAA+_ATPase"/>
</dbReference>
<dbReference type="GO" id="GO:0016887">
    <property type="term" value="F:ATP hydrolysis activity"/>
    <property type="evidence" value="ECO:0007669"/>
    <property type="project" value="InterPro"/>
</dbReference>
<dbReference type="PANTHER" id="PTHR24220">
    <property type="entry name" value="IMPORT ATP-BINDING PROTEIN"/>
    <property type="match status" value="1"/>
</dbReference>
<proteinExistence type="inferred from homology"/>